<accession>A0ABQ9HWE6</accession>
<reference evidence="2 3" key="1">
    <citation type="submission" date="2023-02" db="EMBL/GenBank/DDBJ databases">
        <title>LHISI_Scaffold_Assembly.</title>
        <authorList>
            <person name="Stuart O.P."/>
            <person name="Cleave R."/>
            <person name="Magrath M.J.L."/>
            <person name="Mikheyev A.S."/>
        </authorList>
    </citation>
    <scope>NUCLEOTIDE SEQUENCE [LARGE SCALE GENOMIC DNA]</scope>
    <source>
        <strain evidence="2">Daus_M_001</strain>
        <tissue evidence="2">Leg muscle</tissue>
    </source>
</reference>
<feature type="region of interest" description="Disordered" evidence="1">
    <location>
        <begin position="363"/>
        <end position="402"/>
    </location>
</feature>
<evidence type="ECO:0000256" key="1">
    <source>
        <dbReference type="SAM" id="MobiDB-lite"/>
    </source>
</evidence>
<feature type="compositionally biased region" description="Polar residues" evidence="1">
    <location>
        <begin position="381"/>
        <end position="394"/>
    </location>
</feature>
<name>A0ABQ9HWE6_9NEOP</name>
<dbReference type="Proteomes" id="UP001159363">
    <property type="component" value="Chromosome 3"/>
</dbReference>
<protein>
    <submittedName>
        <fullName evidence="2">Uncharacterized protein</fullName>
    </submittedName>
</protein>
<feature type="region of interest" description="Disordered" evidence="1">
    <location>
        <begin position="432"/>
        <end position="480"/>
    </location>
</feature>
<dbReference type="EMBL" id="JARBHB010000003">
    <property type="protein sequence ID" value="KAJ8888665.1"/>
    <property type="molecule type" value="Genomic_DNA"/>
</dbReference>
<gene>
    <name evidence="2" type="ORF">PR048_008157</name>
</gene>
<proteinExistence type="predicted"/>
<organism evidence="2 3">
    <name type="scientific">Dryococelus australis</name>
    <dbReference type="NCBI Taxonomy" id="614101"/>
    <lineage>
        <taxon>Eukaryota</taxon>
        <taxon>Metazoa</taxon>
        <taxon>Ecdysozoa</taxon>
        <taxon>Arthropoda</taxon>
        <taxon>Hexapoda</taxon>
        <taxon>Insecta</taxon>
        <taxon>Pterygota</taxon>
        <taxon>Neoptera</taxon>
        <taxon>Polyneoptera</taxon>
        <taxon>Phasmatodea</taxon>
        <taxon>Verophasmatodea</taxon>
        <taxon>Anareolatae</taxon>
        <taxon>Phasmatidae</taxon>
        <taxon>Eurycanthinae</taxon>
        <taxon>Dryococelus</taxon>
    </lineage>
</organism>
<keyword evidence="3" id="KW-1185">Reference proteome</keyword>
<evidence type="ECO:0000313" key="3">
    <source>
        <dbReference type="Proteomes" id="UP001159363"/>
    </source>
</evidence>
<evidence type="ECO:0000313" key="2">
    <source>
        <dbReference type="EMBL" id="KAJ8888665.1"/>
    </source>
</evidence>
<sequence>MSAYTRQKAKSKYRNRIRLERAYQKQSSDTHKTPYDRVKRCQEQCVDVDAISSAKDAAPRNGSLRAKVTRCLRSRDVSTFGRPDRPLLVGRMDGHSYPHQSTGTHTHTVLSSPSARLNRVVHCLAAGCGAESGPVPRRRGTTYGRSVRQRNQTLGVFSRGSFFTAEFRYLVQARVWLRWRDAWDCALRNICTKLSAVVRSPRFPFQARYEATVAERLARSSLTKANRVQSRAGLPDFRKWESCRTMPLVGGFSRGSPVFPAPSFRRLSIFTSIILTGSQGLAVKSSPDLFTRTPSPLQRNCVVPVKKVPREAPLGREIFGPRSRVKSVANTSWCGGFIGAIPFPFPSSFRCVSTPISPHLIHSSDWPGQQVRPSGRAAGSHQHQPPLTHTSTCLMQEPHRSSCGKRGRFLINCSSCPFYLFGVIGAHVSRAQAGSVPSRESRNAARKTSSPAMSRGRLQAQKETDRSRTPRSGFVMSTST</sequence>
<comment type="caution">
    <text evidence="2">The sequence shown here is derived from an EMBL/GenBank/DDBJ whole genome shotgun (WGS) entry which is preliminary data.</text>
</comment>